<dbReference type="Proteomes" id="UP000030787">
    <property type="component" value="Chromosome"/>
</dbReference>
<feature type="transmembrane region" description="Helical" evidence="1">
    <location>
        <begin position="66"/>
        <end position="85"/>
    </location>
</feature>
<dbReference type="AlphaFoldDB" id="A0A0A7LFP8"/>
<feature type="transmembrane region" description="Helical" evidence="1">
    <location>
        <begin position="91"/>
        <end position="107"/>
    </location>
</feature>
<dbReference type="OrthoDB" id="386968at2157"/>
<protein>
    <recommendedName>
        <fullName evidence="4">GPR1/FUN34/yaaH family protein</fullName>
    </recommendedName>
</protein>
<sequence>MVECQKCLDPTSLGLFLVAVVSFALAFWQLVGQDGAYGLPSGVFFQLIGLFAIAVAYFAYKAEANFGFVVFGLVGAAVALTGFGMGAFENIAFAITFAIAIVWSIFVKTPKFLSLILVTTTLIFLFVGIALYIDPNGANFIGANTDYWHWLIGLAALFNFIFSVYLAFAIATEKAPAV</sequence>
<dbReference type="GeneID" id="24818102"/>
<organism evidence="2 3">
    <name type="scientific">Candidatus Methanoplasma termitum</name>
    <dbReference type="NCBI Taxonomy" id="1577791"/>
    <lineage>
        <taxon>Archaea</taxon>
        <taxon>Methanobacteriati</taxon>
        <taxon>Thermoplasmatota</taxon>
        <taxon>Thermoplasmata</taxon>
        <taxon>Methanomassiliicoccales</taxon>
        <taxon>Methanomassiliicoccaceae</taxon>
        <taxon>Candidatus Methanoplasma</taxon>
    </lineage>
</organism>
<evidence type="ECO:0000313" key="2">
    <source>
        <dbReference type="EMBL" id="AIZ56326.1"/>
    </source>
</evidence>
<gene>
    <name evidence="2" type="ORF">Mpt1_c04320</name>
</gene>
<name>A0A0A7LFP8_9ARCH</name>
<evidence type="ECO:0000313" key="3">
    <source>
        <dbReference type="Proteomes" id="UP000030787"/>
    </source>
</evidence>
<feature type="transmembrane region" description="Helical" evidence="1">
    <location>
        <begin position="37"/>
        <end position="59"/>
    </location>
</feature>
<dbReference type="RefSeq" id="WP_148305801.1">
    <property type="nucleotide sequence ID" value="NZ_CP010070.1"/>
</dbReference>
<evidence type="ECO:0008006" key="4">
    <source>
        <dbReference type="Google" id="ProtNLM"/>
    </source>
</evidence>
<reference evidence="2 3" key="1">
    <citation type="journal article" date="2014" name="Appl. Environ. Microbiol.">
        <title>Comparative Genome Analysis of 'Candidatus Methanoplasma termitum' Indicates a New Mode of Energy Metabolism in the Seventh Order of Methanogens.</title>
        <authorList>
            <person name="Lang K."/>
            <person name="Schuldes J."/>
            <person name="Klingl A."/>
            <person name="Poehlein A."/>
            <person name="Daniel R."/>
            <person name="Brune A."/>
        </authorList>
    </citation>
    <scope>NUCLEOTIDE SEQUENCE [LARGE SCALE GENOMIC DNA]</scope>
    <source>
        <strain evidence="3">Mpt1</strain>
    </source>
</reference>
<dbReference type="KEGG" id="mear:Mpt1_c04320"/>
<feature type="transmembrane region" description="Helical" evidence="1">
    <location>
        <begin position="12"/>
        <end position="31"/>
    </location>
</feature>
<feature type="transmembrane region" description="Helical" evidence="1">
    <location>
        <begin position="148"/>
        <end position="171"/>
    </location>
</feature>
<feature type="transmembrane region" description="Helical" evidence="1">
    <location>
        <begin position="112"/>
        <end position="133"/>
    </location>
</feature>
<dbReference type="EMBL" id="CP010070">
    <property type="protein sequence ID" value="AIZ56326.1"/>
    <property type="molecule type" value="Genomic_DNA"/>
</dbReference>
<evidence type="ECO:0000256" key="1">
    <source>
        <dbReference type="SAM" id="Phobius"/>
    </source>
</evidence>
<keyword evidence="1" id="KW-1133">Transmembrane helix</keyword>
<proteinExistence type="predicted"/>
<dbReference type="HOGENOM" id="CLU_1607065_0_0_2"/>
<keyword evidence="1" id="KW-0812">Transmembrane</keyword>
<keyword evidence="3" id="KW-1185">Reference proteome</keyword>
<keyword evidence="1" id="KW-0472">Membrane</keyword>
<accession>A0A0A7LFP8</accession>